<keyword evidence="5" id="KW-1185">Reference proteome</keyword>
<dbReference type="EMBL" id="BAABHW010000003">
    <property type="protein sequence ID" value="GAA5075583.1"/>
    <property type="molecule type" value="Genomic_DNA"/>
</dbReference>
<evidence type="ECO:0000259" key="3">
    <source>
        <dbReference type="Pfam" id="PF02563"/>
    </source>
</evidence>
<sequence length="375" mass="39503">MPAASIFRLLTSLVIASFLAACSALPGGAPVQREIVSASGEAETSDFAVYAVNRAFLPIVADWPETGDRAHGWISASGGARTQVIAPGDRLSVTVWDSIDDSLITNGEPSALLDSIIVAPDGTIFVPYLGNTRVAGMTLQLAREHLQDEIGMIVPQAQVQLTVEGGRGNSVDLVGGVGAPGRFPMPDRNYTILNLIADGGGVAGGLTNPQVRLIRNGNIYGTSVDRLFAEPNLDTLLHAGDRVIVEEDRRYFLSLGAAGDQSQHVFPRDEVTALDAMSIIGGVQSSRADPGGILVLREYPQSAVRPDNAGPDQQRVVFTIDLTTADGLFSARNFQINPGDLVLVTESPVTRTQTIFSLIGSAFGLVGQTNALASN</sequence>
<dbReference type="Gene3D" id="3.30.1950.10">
    <property type="entry name" value="wza like domain"/>
    <property type="match status" value="1"/>
</dbReference>
<evidence type="ECO:0000313" key="4">
    <source>
        <dbReference type="EMBL" id="GAA5075583.1"/>
    </source>
</evidence>
<dbReference type="InterPro" id="IPR003715">
    <property type="entry name" value="Poly_export_N"/>
</dbReference>
<dbReference type="Pfam" id="PF02563">
    <property type="entry name" value="Poly_export"/>
    <property type="match status" value="1"/>
</dbReference>
<dbReference type="PANTHER" id="PTHR33619">
    <property type="entry name" value="POLYSACCHARIDE EXPORT PROTEIN GFCE-RELATED"/>
    <property type="match status" value="1"/>
</dbReference>
<protein>
    <submittedName>
        <fullName evidence="4">Polysaccharide biosynthesis/export family protein</fullName>
    </submittedName>
</protein>
<feature type="domain" description="Polysaccharide export protein N-terminal" evidence="3">
    <location>
        <begin position="83"/>
        <end position="163"/>
    </location>
</feature>
<keyword evidence="1 2" id="KW-0732">Signal</keyword>
<feature type="chain" id="PRO_5045478161" evidence="2">
    <location>
        <begin position="21"/>
        <end position="375"/>
    </location>
</feature>
<comment type="caution">
    <text evidence="4">The sequence shown here is derived from an EMBL/GenBank/DDBJ whole genome shotgun (WGS) entry which is preliminary data.</text>
</comment>
<dbReference type="Gene3D" id="3.10.560.10">
    <property type="entry name" value="Outer membrane lipoprotein wza domain like"/>
    <property type="match status" value="2"/>
</dbReference>
<proteinExistence type="predicted"/>
<evidence type="ECO:0000256" key="1">
    <source>
        <dbReference type="ARBA" id="ARBA00022729"/>
    </source>
</evidence>
<dbReference type="PANTHER" id="PTHR33619:SF3">
    <property type="entry name" value="POLYSACCHARIDE EXPORT PROTEIN GFCE-RELATED"/>
    <property type="match status" value="1"/>
</dbReference>
<evidence type="ECO:0000313" key="5">
    <source>
        <dbReference type="Proteomes" id="UP001499910"/>
    </source>
</evidence>
<evidence type="ECO:0000256" key="2">
    <source>
        <dbReference type="SAM" id="SignalP"/>
    </source>
</evidence>
<feature type="signal peptide" evidence="2">
    <location>
        <begin position="1"/>
        <end position="20"/>
    </location>
</feature>
<gene>
    <name evidence="4" type="ORF">GCM10023209_23700</name>
</gene>
<dbReference type="Proteomes" id="UP001499910">
    <property type="component" value="Unassembled WGS sequence"/>
</dbReference>
<accession>A0ABP9LHS1</accession>
<reference evidence="5" key="1">
    <citation type="journal article" date="2019" name="Int. J. Syst. Evol. Microbiol.">
        <title>The Global Catalogue of Microorganisms (GCM) 10K type strain sequencing project: providing services to taxonomists for standard genome sequencing and annotation.</title>
        <authorList>
            <consortium name="The Broad Institute Genomics Platform"/>
            <consortium name="The Broad Institute Genome Sequencing Center for Infectious Disease"/>
            <person name="Wu L."/>
            <person name="Ma J."/>
        </authorList>
    </citation>
    <scope>NUCLEOTIDE SEQUENCE [LARGE SCALE GENOMIC DNA]</scope>
    <source>
        <strain evidence="5">JCM 18015</strain>
    </source>
</reference>
<dbReference type="InterPro" id="IPR049712">
    <property type="entry name" value="Poly_export"/>
</dbReference>
<organism evidence="4 5">
    <name type="scientific">[Roseibacterium] beibuensis</name>
    <dbReference type="NCBI Taxonomy" id="1193142"/>
    <lineage>
        <taxon>Bacteria</taxon>
        <taxon>Pseudomonadati</taxon>
        <taxon>Pseudomonadota</taxon>
        <taxon>Alphaproteobacteria</taxon>
        <taxon>Rhodobacterales</taxon>
        <taxon>Roseobacteraceae</taxon>
        <taxon>Roseicyclus</taxon>
    </lineage>
</organism>
<name>A0ABP9LHS1_9RHOB</name>
<dbReference type="RefSeq" id="WP_259548852.1">
    <property type="nucleotide sequence ID" value="NZ_JANXIR010000003.1"/>
</dbReference>